<accession>A0A6J5N6J8</accession>
<proteinExistence type="predicted"/>
<sequence>MQIPIDTGVLDVHITWLEPDLLELNIVETRDCAVHYHATRYIAPTALATLADHIQDVLAR</sequence>
<protein>
    <submittedName>
        <fullName evidence="2">Uncharacterized protein</fullName>
    </submittedName>
</protein>
<gene>
    <name evidence="1" type="ORF">UFOVP284_29</name>
    <name evidence="2" type="ORF">UFOVP646_27</name>
</gene>
<organism evidence="2">
    <name type="scientific">uncultured Caudovirales phage</name>
    <dbReference type="NCBI Taxonomy" id="2100421"/>
    <lineage>
        <taxon>Viruses</taxon>
        <taxon>Duplodnaviria</taxon>
        <taxon>Heunggongvirae</taxon>
        <taxon>Uroviricota</taxon>
        <taxon>Caudoviricetes</taxon>
        <taxon>Peduoviridae</taxon>
        <taxon>Maltschvirus</taxon>
        <taxon>Maltschvirus maltsch</taxon>
    </lineage>
</organism>
<reference evidence="2" key="1">
    <citation type="submission" date="2020-04" db="EMBL/GenBank/DDBJ databases">
        <authorList>
            <person name="Chiriac C."/>
            <person name="Salcher M."/>
            <person name="Ghai R."/>
            <person name="Kavagutti S V."/>
        </authorList>
    </citation>
    <scope>NUCLEOTIDE SEQUENCE</scope>
</reference>
<evidence type="ECO:0000313" key="2">
    <source>
        <dbReference type="EMBL" id="CAB4154719.1"/>
    </source>
</evidence>
<evidence type="ECO:0000313" key="1">
    <source>
        <dbReference type="EMBL" id="CAB4135351.1"/>
    </source>
</evidence>
<name>A0A6J5N6J8_9CAUD</name>
<dbReference type="EMBL" id="LR796616">
    <property type="protein sequence ID" value="CAB4154719.1"/>
    <property type="molecule type" value="Genomic_DNA"/>
</dbReference>
<dbReference type="EMBL" id="LR796299">
    <property type="protein sequence ID" value="CAB4135351.1"/>
    <property type="molecule type" value="Genomic_DNA"/>
</dbReference>